<keyword evidence="4 6" id="KW-0378">Hydrolase</keyword>
<keyword evidence="6" id="KW-0800">Toxin</keyword>
<proteinExistence type="inferred from homology"/>
<dbReference type="SUPFAM" id="SSF88723">
    <property type="entry name" value="PIN domain-like"/>
    <property type="match status" value="1"/>
</dbReference>
<dbReference type="Pfam" id="PF01850">
    <property type="entry name" value="PIN"/>
    <property type="match status" value="1"/>
</dbReference>
<evidence type="ECO:0000256" key="6">
    <source>
        <dbReference type="HAMAP-Rule" id="MF_00265"/>
    </source>
</evidence>
<keyword evidence="2 6" id="KW-0540">Nuclease</keyword>
<evidence type="ECO:0000256" key="3">
    <source>
        <dbReference type="ARBA" id="ARBA00022723"/>
    </source>
</evidence>
<dbReference type="CDD" id="cd09874">
    <property type="entry name" value="PIN_MT3492-like"/>
    <property type="match status" value="1"/>
</dbReference>
<protein>
    <recommendedName>
        <fullName evidence="6">Ribonuclease VapC</fullName>
        <shortName evidence="6">RNase VapC</shortName>
        <ecNumber evidence="6">3.1.-.-</ecNumber>
    </recommendedName>
    <alternativeName>
        <fullName evidence="6">Toxin VapC</fullName>
    </alternativeName>
</protein>
<keyword evidence="3 6" id="KW-0479">Metal-binding</keyword>
<comment type="cofactor">
    <cofactor evidence="6">
        <name>Mg(2+)</name>
        <dbReference type="ChEBI" id="CHEBI:18420"/>
    </cofactor>
</comment>
<feature type="binding site" evidence="6">
    <location>
        <position position="6"/>
    </location>
    <ligand>
        <name>Mg(2+)</name>
        <dbReference type="ChEBI" id="CHEBI:18420"/>
    </ligand>
</feature>
<accession>A0ABV5V664</accession>
<comment type="similarity">
    <text evidence="6">Belongs to the PINc/VapC protein family.</text>
</comment>
<name>A0ABV5V664_9MICO</name>
<evidence type="ECO:0000256" key="2">
    <source>
        <dbReference type="ARBA" id="ARBA00022722"/>
    </source>
</evidence>
<dbReference type="RefSeq" id="WP_141338592.1">
    <property type="nucleotide sequence ID" value="NZ_JBHMAX010000028.1"/>
</dbReference>
<dbReference type="InterPro" id="IPR022907">
    <property type="entry name" value="VapC_family"/>
</dbReference>
<evidence type="ECO:0000256" key="1">
    <source>
        <dbReference type="ARBA" id="ARBA00022649"/>
    </source>
</evidence>
<dbReference type="EMBL" id="JBHMAX010000028">
    <property type="protein sequence ID" value="MFB9733255.1"/>
    <property type="molecule type" value="Genomic_DNA"/>
</dbReference>
<sequence length="131" mass="14496">MTYYLDTSALVKLVAPEPESDVLRQWIEARAEALVTSDLARTELFRAVRRVLPKSAPLARQVLDTLTVLRLETSVFEEAARLEPPGLRSLDALHLAAALLLEEDLLGVVTYDERLAEATRLLGFSVLAPGR</sequence>
<keyword evidence="9" id="KW-1185">Reference proteome</keyword>
<evidence type="ECO:0000256" key="5">
    <source>
        <dbReference type="ARBA" id="ARBA00022842"/>
    </source>
</evidence>
<gene>
    <name evidence="6" type="primary">vapC</name>
    <name evidence="8" type="ORF">ACFFN0_14500</name>
</gene>
<evidence type="ECO:0000256" key="4">
    <source>
        <dbReference type="ARBA" id="ARBA00022801"/>
    </source>
</evidence>
<dbReference type="Gene3D" id="3.40.50.1010">
    <property type="entry name" value="5'-nuclease"/>
    <property type="match status" value="1"/>
</dbReference>
<dbReference type="InterPro" id="IPR029060">
    <property type="entry name" value="PIN-like_dom_sf"/>
</dbReference>
<evidence type="ECO:0000313" key="8">
    <source>
        <dbReference type="EMBL" id="MFB9733255.1"/>
    </source>
</evidence>
<comment type="caution">
    <text evidence="8">The sequence shown here is derived from an EMBL/GenBank/DDBJ whole genome shotgun (WGS) entry which is preliminary data.</text>
</comment>
<dbReference type="InterPro" id="IPR002716">
    <property type="entry name" value="PIN_dom"/>
</dbReference>
<dbReference type="EC" id="3.1.-.-" evidence="6"/>
<dbReference type="Proteomes" id="UP001589613">
    <property type="component" value="Unassembled WGS sequence"/>
</dbReference>
<evidence type="ECO:0000313" key="9">
    <source>
        <dbReference type="Proteomes" id="UP001589613"/>
    </source>
</evidence>
<reference evidence="8 9" key="1">
    <citation type="submission" date="2024-09" db="EMBL/GenBank/DDBJ databases">
        <authorList>
            <person name="Sun Q."/>
            <person name="Mori K."/>
        </authorList>
    </citation>
    <scope>NUCLEOTIDE SEQUENCE [LARGE SCALE GENOMIC DNA]</scope>
    <source>
        <strain evidence="8 9">JCM 12763</strain>
    </source>
</reference>
<comment type="function">
    <text evidence="6">Toxic component of a toxin-antitoxin (TA) system. An RNase.</text>
</comment>
<keyword evidence="1 6" id="KW-1277">Toxin-antitoxin system</keyword>
<evidence type="ECO:0000259" key="7">
    <source>
        <dbReference type="Pfam" id="PF01850"/>
    </source>
</evidence>
<feature type="binding site" evidence="6">
    <location>
        <position position="91"/>
    </location>
    <ligand>
        <name>Mg(2+)</name>
        <dbReference type="ChEBI" id="CHEBI:18420"/>
    </ligand>
</feature>
<feature type="domain" description="PIN" evidence="7">
    <location>
        <begin position="3"/>
        <end position="119"/>
    </location>
</feature>
<dbReference type="HAMAP" id="MF_00265">
    <property type="entry name" value="VapC_Nob1"/>
    <property type="match status" value="1"/>
</dbReference>
<keyword evidence="5 6" id="KW-0460">Magnesium</keyword>
<organism evidence="8 9">
    <name type="scientific">Ornithinimicrobium kibberense</name>
    <dbReference type="NCBI Taxonomy" id="282060"/>
    <lineage>
        <taxon>Bacteria</taxon>
        <taxon>Bacillati</taxon>
        <taxon>Actinomycetota</taxon>
        <taxon>Actinomycetes</taxon>
        <taxon>Micrococcales</taxon>
        <taxon>Ornithinimicrobiaceae</taxon>
        <taxon>Ornithinimicrobium</taxon>
    </lineage>
</organism>